<organism evidence="1 2">
    <name type="scientific">Paracoccus angustae</name>
    <dbReference type="NCBI Taxonomy" id="1671480"/>
    <lineage>
        <taxon>Bacteria</taxon>
        <taxon>Pseudomonadati</taxon>
        <taxon>Pseudomonadota</taxon>
        <taxon>Alphaproteobacteria</taxon>
        <taxon>Rhodobacterales</taxon>
        <taxon>Paracoccaceae</taxon>
        <taxon>Paracoccus</taxon>
    </lineage>
</organism>
<accession>A0ABV7TZY8</accession>
<evidence type="ECO:0000313" key="2">
    <source>
        <dbReference type="Proteomes" id="UP001595539"/>
    </source>
</evidence>
<dbReference type="EMBL" id="JBHRXY010000001">
    <property type="protein sequence ID" value="MFC3628229.1"/>
    <property type="molecule type" value="Genomic_DNA"/>
</dbReference>
<name>A0ABV7TZY8_9RHOB</name>
<evidence type="ECO:0000313" key="1">
    <source>
        <dbReference type="EMBL" id="MFC3628229.1"/>
    </source>
</evidence>
<comment type="caution">
    <text evidence="1">The sequence shown here is derived from an EMBL/GenBank/DDBJ whole genome shotgun (WGS) entry which is preliminary data.</text>
</comment>
<gene>
    <name evidence="1" type="ORF">ACFOM8_02080</name>
</gene>
<protein>
    <submittedName>
        <fullName evidence="1">Uncharacterized protein</fullName>
    </submittedName>
</protein>
<keyword evidence="2" id="KW-1185">Reference proteome</keyword>
<dbReference type="Proteomes" id="UP001595539">
    <property type="component" value="Unassembled WGS sequence"/>
</dbReference>
<sequence>MTMTEAEIAPYRHLWASVLTMALREYRALLVAASRRSRFASKNGRDMMTSSYAAELAHARGYFDSADARKVAALAGTEIRIDRIMSYLTDGLTDPEQHNGGQG</sequence>
<dbReference type="RefSeq" id="WP_377758847.1">
    <property type="nucleotide sequence ID" value="NZ_JBHRXY010000001.1"/>
</dbReference>
<proteinExistence type="predicted"/>
<reference evidence="2" key="1">
    <citation type="journal article" date="2019" name="Int. J. Syst. Evol. Microbiol.">
        <title>The Global Catalogue of Microorganisms (GCM) 10K type strain sequencing project: providing services to taxonomists for standard genome sequencing and annotation.</title>
        <authorList>
            <consortium name="The Broad Institute Genomics Platform"/>
            <consortium name="The Broad Institute Genome Sequencing Center for Infectious Disease"/>
            <person name="Wu L."/>
            <person name="Ma J."/>
        </authorList>
    </citation>
    <scope>NUCLEOTIDE SEQUENCE [LARGE SCALE GENOMIC DNA]</scope>
    <source>
        <strain evidence="2">KCTC 42473</strain>
    </source>
</reference>